<proteinExistence type="predicted"/>
<sequence length="92" mass="10184">MTDEVQLSCVVDSFIDVNISNPIVFLCFRRLIILSSPLNAPQAIKSMLVVSTRKVSPRNLRGLLTSGTLTSEPSNSFNIALKITKSKIFKRC</sequence>
<protein>
    <submittedName>
        <fullName evidence="1">Uncharacterized protein</fullName>
    </submittedName>
</protein>
<organism evidence="1 2">
    <name type="scientific">Schistosoma mattheei</name>
    <dbReference type="NCBI Taxonomy" id="31246"/>
    <lineage>
        <taxon>Eukaryota</taxon>
        <taxon>Metazoa</taxon>
        <taxon>Spiralia</taxon>
        <taxon>Lophotrochozoa</taxon>
        <taxon>Platyhelminthes</taxon>
        <taxon>Trematoda</taxon>
        <taxon>Digenea</taxon>
        <taxon>Strigeidida</taxon>
        <taxon>Schistosomatoidea</taxon>
        <taxon>Schistosomatidae</taxon>
        <taxon>Schistosoma</taxon>
    </lineage>
</organism>
<dbReference type="Proteomes" id="UP000269396">
    <property type="component" value="Unassembled WGS sequence"/>
</dbReference>
<dbReference type="EMBL" id="UZAL01034195">
    <property type="protein sequence ID" value="VDP64846.1"/>
    <property type="molecule type" value="Genomic_DNA"/>
</dbReference>
<gene>
    <name evidence="1" type="ORF">SMTD_LOCUS14039</name>
</gene>
<keyword evidence="2" id="KW-1185">Reference proteome</keyword>
<evidence type="ECO:0000313" key="2">
    <source>
        <dbReference type="Proteomes" id="UP000269396"/>
    </source>
</evidence>
<reference evidence="1 2" key="1">
    <citation type="submission" date="2018-11" db="EMBL/GenBank/DDBJ databases">
        <authorList>
            <consortium name="Pathogen Informatics"/>
        </authorList>
    </citation>
    <scope>NUCLEOTIDE SEQUENCE [LARGE SCALE GENOMIC DNA]</scope>
    <source>
        <strain>Denwood</strain>
        <strain evidence="2">Zambia</strain>
    </source>
</reference>
<evidence type="ECO:0000313" key="1">
    <source>
        <dbReference type="EMBL" id="VDP64846.1"/>
    </source>
</evidence>
<dbReference type="AlphaFoldDB" id="A0A3P8JDX0"/>
<accession>A0A3P8JDX0</accession>
<name>A0A3P8JDX0_9TREM</name>